<proteinExistence type="predicted"/>
<dbReference type="PATRIC" id="fig|662475.6.peg.1733"/>
<dbReference type="EMBL" id="AOLS01000044">
    <property type="protein sequence ID" value="EMA19316.1"/>
    <property type="molecule type" value="Genomic_DNA"/>
</dbReference>
<dbReference type="Proteomes" id="UP000011687">
    <property type="component" value="Unassembled WGS sequence"/>
</dbReference>
<evidence type="ECO:0000313" key="3">
    <source>
        <dbReference type="Proteomes" id="UP000011687"/>
    </source>
</evidence>
<protein>
    <submittedName>
        <fullName evidence="2">Uncharacterized protein</fullName>
    </submittedName>
</protein>
<name>M0KDM9_9EURY</name>
<keyword evidence="1" id="KW-0472">Membrane</keyword>
<keyword evidence="1" id="KW-0812">Transmembrane</keyword>
<evidence type="ECO:0000256" key="1">
    <source>
        <dbReference type="SAM" id="Phobius"/>
    </source>
</evidence>
<keyword evidence="3" id="KW-1185">Reference proteome</keyword>
<sequence length="306" mass="32412">MVANERGQLLLIGGVAIAIVVFSTILFAHSLAVTDGITTTGSADTIERSADREASVERDLGRLAAETRGDDLDGFEGRYGNALQNYTRTHNRVVASSGGTYLNATLNESASLGNETSQISPGEIDDPDGGPKPKEWVVAKNVTRIAVFNFTFTKGHDSGKPFNITVTGSNGNWWALEVSLNGTGSPKNKTVTIRDSAPGSDIPVCTSPNSGPDSQDLMINLITGTCNQGSGFKTFSDVTKPPYTINVSKGQKADGTYHFAAIGTFPGTSYDSGDTEPYPVIPAVDTTYDTPSASYNRTVLVEVDDR</sequence>
<dbReference type="RefSeq" id="WP_007188891.1">
    <property type="nucleotide sequence ID" value="NZ_AOLS01000044.1"/>
</dbReference>
<evidence type="ECO:0000313" key="2">
    <source>
        <dbReference type="EMBL" id="EMA19316.1"/>
    </source>
</evidence>
<reference evidence="2 3" key="1">
    <citation type="journal article" date="2014" name="PLoS Genet.">
        <title>Phylogenetically driven sequencing of extremely halophilic archaea reveals strategies for static and dynamic osmo-response.</title>
        <authorList>
            <person name="Becker E.A."/>
            <person name="Seitzer P.M."/>
            <person name="Tritt A."/>
            <person name="Larsen D."/>
            <person name="Krusor M."/>
            <person name="Yao A.I."/>
            <person name="Wu D."/>
            <person name="Madern D."/>
            <person name="Eisen J.A."/>
            <person name="Darling A.E."/>
            <person name="Facciotti M.T."/>
        </authorList>
    </citation>
    <scope>NUCLEOTIDE SEQUENCE [LARGE SCALE GENOMIC DNA]</scope>
    <source>
        <strain evidence="2 3">ATCC 33799</strain>
    </source>
</reference>
<feature type="transmembrane region" description="Helical" evidence="1">
    <location>
        <begin position="9"/>
        <end position="32"/>
    </location>
</feature>
<keyword evidence="1" id="KW-1133">Transmembrane helix</keyword>
<gene>
    <name evidence="2" type="ORF">C435_08884</name>
</gene>
<dbReference type="AlphaFoldDB" id="M0KDM9"/>
<comment type="caution">
    <text evidence="2">The sequence shown here is derived from an EMBL/GenBank/DDBJ whole genome shotgun (WGS) entry which is preliminary data.</text>
</comment>
<organism evidence="2 3">
    <name type="scientific">Haloarcula marismortui ATCC 33799</name>
    <dbReference type="NCBI Taxonomy" id="662475"/>
    <lineage>
        <taxon>Archaea</taxon>
        <taxon>Methanobacteriati</taxon>
        <taxon>Methanobacteriota</taxon>
        <taxon>Stenosarchaea group</taxon>
        <taxon>Halobacteria</taxon>
        <taxon>Halobacteriales</taxon>
        <taxon>Haloarculaceae</taxon>
        <taxon>Haloarcula</taxon>
    </lineage>
</organism>
<accession>M0KDM9</accession>